<evidence type="ECO:0000313" key="9">
    <source>
        <dbReference type="Proteomes" id="UP001214628"/>
    </source>
</evidence>
<keyword evidence="8" id="KW-0255">Endonuclease</keyword>
<accession>A0AAF0F3G0</accession>
<keyword evidence="6" id="KW-0694">RNA-binding</keyword>
<dbReference type="InterPro" id="IPR039039">
    <property type="entry name" value="RAI1-like_fam"/>
</dbReference>
<dbReference type="Pfam" id="PF08652">
    <property type="entry name" value="RAI1"/>
    <property type="match status" value="1"/>
</dbReference>
<dbReference type="GO" id="GO:0005829">
    <property type="term" value="C:cytosol"/>
    <property type="evidence" value="ECO:0007669"/>
    <property type="project" value="TreeGrafter"/>
</dbReference>
<evidence type="ECO:0000313" key="8">
    <source>
        <dbReference type="EMBL" id="WFD41928.1"/>
    </source>
</evidence>
<dbReference type="PANTHER" id="PTHR12395">
    <property type="entry name" value="DOM-3 RELATED"/>
    <property type="match status" value="1"/>
</dbReference>
<evidence type="ECO:0000256" key="4">
    <source>
        <dbReference type="ARBA" id="ARBA00044692"/>
    </source>
</evidence>
<dbReference type="EMBL" id="CP118375">
    <property type="protein sequence ID" value="WFD41928.1"/>
    <property type="molecule type" value="Genomic_DNA"/>
</dbReference>
<comment type="cofactor">
    <cofactor evidence="1 6">
        <name>a divalent metal cation</name>
        <dbReference type="ChEBI" id="CHEBI:60240"/>
    </cofactor>
</comment>
<evidence type="ECO:0000256" key="5">
    <source>
        <dbReference type="ARBA" id="ARBA00048124"/>
    </source>
</evidence>
<keyword evidence="9" id="KW-1185">Reference proteome</keyword>
<gene>
    <name evidence="8" type="primary">RAI1</name>
    <name evidence="8" type="ORF">MPSI1_000565</name>
</gene>
<dbReference type="InterPro" id="IPR013961">
    <property type="entry name" value="RAI1"/>
</dbReference>
<dbReference type="AlphaFoldDB" id="A0AAF0F3G0"/>
<protein>
    <recommendedName>
        <fullName evidence="6">Decapping nuclease</fullName>
        <ecNumber evidence="6">3.6.1.-</ecNumber>
    </recommendedName>
</protein>
<dbReference type="GO" id="GO:0000166">
    <property type="term" value="F:nucleotide binding"/>
    <property type="evidence" value="ECO:0007669"/>
    <property type="project" value="UniProtKB-KW"/>
</dbReference>
<comment type="subcellular location">
    <subcellularLocation>
        <location evidence="6">Nucleus</location>
    </subcellularLocation>
</comment>
<keyword evidence="6" id="KW-0479">Metal-binding</keyword>
<reference evidence="8" key="1">
    <citation type="submission" date="2023-02" db="EMBL/GenBank/DDBJ databases">
        <title>Mating type loci evolution in Malassezia.</title>
        <authorList>
            <person name="Coelho M.A."/>
        </authorList>
    </citation>
    <scope>NUCLEOTIDE SEQUENCE</scope>
    <source>
        <strain evidence="8">CBS 14136</strain>
    </source>
</reference>
<name>A0AAF0F3G0_9BASI</name>
<keyword evidence="6" id="KW-0378">Hydrolase</keyword>
<evidence type="ECO:0000256" key="1">
    <source>
        <dbReference type="ARBA" id="ARBA00001968"/>
    </source>
</evidence>
<keyword evidence="6" id="KW-0547">Nucleotide-binding</keyword>
<dbReference type="GO" id="GO:0004519">
    <property type="term" value="F:endonuclease activity"/>
    <property type="evidence" value="ECO:0007669"/>
    <property type="project" value="UniProtKB-KW"/>
</dbReference>
<evidence type="ECO:0000256" key="6">
    <source>
        <dbReference type="RuleBase" id="RU367113"/>
    </source>
</evidence>
<dbReference type="GO" id="GO:0034353">
    <property type="term" value="F:mRNA 5'-diphosphatase activity"/>
    <property type="evidence" value="ECO:0007669"/>
    <property type="project" value="TreeGrafter"/>
</dbReference>
<keyword evidence="6" id="KW-0540">Nuclease</keyword>
<evidence type="ECO:0000256" key="2">
    <source>
        <dbReference type="ARBA" id="ARBA00006562"/>
    </source>
</evidence>
<dbReference type="GO" id="GO:0000956">
    <property type="term" value="P:nuclear-transcribed mRNA catabolic process"/>
    <property type="evidence" value="ECO:0007669"/>
    <property type="project" value="TreeGrafter"/>
</dbReference>
<comment type="similarity">
    <text evidence="2 6">Belongs to the DXO/Dom3Z family.</text>
</comment>
<dbReference type="GO" id="GO:0005634">
    <property type="term" value="C:nucleus"/>
    <property type="evidence" value="ECO:0007669"/>
    <property type="project" value="UniProtKB-SubCell"/>
</dbReference>
<comment type="catalytic activity">
    <reaction evidence="4">
        <text>a 5'-end triphospho-ribonucleoside in mRNA + H2O = a 5'-end phospho-ribonucleoside in mRNA + diphosphate + H(+)</text>
        <dbReference type="Rhea" id="RHEA:78683"/>
        <dbReference type="Rhea" id="RHEA-COMP:15692"/>
        <dbReference type="Rhea" id="RHEA-COMP:17164"/>
        <dbReference type="ChEBI" id="CHEBI:15377"/>
        <dbReference type="ChEBI" id="CHEBI:15378"/>
        <dbReference type="ChEBI" id="CHEBI:33019"/>
        <dbReference type="ChEBI" id="CHEBI:138282"/>
        <dbReference type="ChEBI" id="CHEBI:167618"/>
    </reaction>
    <physiologicalReaction direction="left-to-right" evidence="4">
        <dbReference type="Rhea" id="RHEA:78684"/>
    </physiologicalReaction>
</comment>
<feature type="domain" description="RAI1-like" evidence="7">
    <location>
        <begin position="67"/>
        <end position="418"/>
    </location>
</feature>
<dbReference type="GO" id="GO:0110155">
    <property type="term" value="P:NAD-cap decapping"/>
    <property type="evidence" value="ECO:0007669"/>
    <property type="project" value="TreeGrafter"/>
</dbReference>
<dbReference type="GO" id="GO:0046872">
    <property type="term" value="F:metal ion binding"/>
    <property type="evidence" value="ECO:0007669"/>
    <property type="project" value="UniProtKB-KW"/>
</dbReference>
<dbReference type="GO" id="GO:0003723">
    <property type="term" value="F:RNA binding"/>
    <property type="evidence" value="ECO:0007669"/>
    <property type="project" value="UniProtKB-KW"/>
</dbReference>
<organism evidence="8 9">
    <name type="scientific">Malassezia psittaci</name>
    <dbReference type="NCBI Taxonomy" id="1821823"/>
    <lineage>
        <taxon>Eukaryota</taxon>
        <taxon>Fungi</taxon>
        <taxon>Dikarya</taxon>
        <taxon>Basidiomycota</taxon>
        <taxon>Ustilaginomycotina</taxon>
        <taxon>Malasseziomycetes</taxon>
        <taxon>Malasseziales</taxon>
        <taxon>Malasseziaceae</taxon>
        <taxon>Malassezia</taxon>
    </lineage>
</organism>
<comment type="catalytic activity">
    <reaction evidence="3">
        <text>a 5'-end (N(7)-methyl 5'-triphosphoguanosine)-ribonucleoside-ribonucleotide in mRNA + H2O = a (N(7)-methyl 5'-triphosphoguanosine)-nucleoside + a 5'-end phospho-ribonucleoside in mRNA + H(+)</text>
        <dbReference type="Rhea" id="RHEA:66928"/>
        <dbReference type="Rhea" id="RHEA-COMP:15692"/>
        <dbReference type="Rhea" id="RHEA-COMP:17313"/>
        <dbReference type="ChEBI" id="CHEBI:15377"/>
        <dbReference type="ChEBI" id="CHEBI:15378"/>
        <dbReference type="ChEBI" id="CHEBI:138282"/>
        <dbReference type="ChEBI" id="CHEBI:172876"/>
        <dbReference type="ChEBI" id="CHEBI:172877"/>
    </reaction>
    <physiologicalReaction direction="left-to-right" evidence="3">
        <dbReference type="Rhea" id="RHEA:66929"/>
    </physiologicalReaction>
</comment>
<comment type="function">
    <text evidence="6">Decapping enzyme for NAD-capped RNAs: specifically hydrolyzes the nicotinamide adenine dinucleotide (NAD) cap from a subset of RNAs by removing the entire NAD moiety from the 5'-end of an NAD-capped RNA.</text>
</comment>
<evidence type="ECO:0000256" key="3">
    <source>
        <dbReference type="ARBA" id="ARBA00044676"/>
    </source>
</evidence>
<dbReference type="EC" id="3.6.1.-" evidence="6"/>
<dbReference type="PANTHER" id="PTHR12395:SF9">
    <property type="entry name" value="DECAPPING AND EXORIBONUCLEASE PROTEIN"/>
    <property type="match status" value="1"/>
</dbReference>
<sequence>MHGSSGWYPPAERSWYNAAPQMKPQGYLPQSISQSGPYAAPPVDAIRTPILAAMQRPSGALSPVRIQQPTLIATFSYDAEKRLCLDDRSKRWYRDPPTNANQGNGTGKAADLNYGFESFRDQPHIPDPLDSVLYTLMRRSMLPTATPPVAGANLIPAEALEMEVLRANVITWRGILTKLCTAWSCHVQAPPMFREGFELNVMMLGDTLIIEEVPPTIEERAALSNKTKSMKQRRATYFGYSFESYCTLETPHQTDPRNATQFPASPAGWGGDVNTSQQWCHIVKTRLGDSRLILGGEVDCVKTEKANEKLKESVLELKTSMVPRNEQDQMMLQAKMLRMYMQSFLLGVESIVIGFRDPKGTLVSHEQYRTTDLPRMVRNKPGQWNANDNLAFGSSIIQWLRHSIGRDMERWSYLVSDQLKQKEQNHGRYPWRVHRTTTSFLGHLPLPCVEDAEVDYPIYRVSFQPPFQEVTLRYIPPAELQLDGRRANRCGIVPSEFYRWATTPMEDIS</sequence>
<proteinExistence type="inferred from homology"/>
<comment type="catalytic activity">
    <reaction evidence="5">
        <text>a 5'-end NAD(+)-phospho-ribonucleoside in mRNA + H2O = a 5'-end phospho-ribonucleoside in mRNA + NAD(+) + H(+)</text>
        <dbReference type="Rhea" id="RHEA:60880"/>
        <dbReference type="Rhea" id="RHEA-COMP:15692"/>
        <dbReference type="Rhea" id="RHEA-COMP:15698"/>
        <dbReference type="ChEBI" id="CHEBI:15377"/>
        <dbReference type="ChEBI" id="CHEBI:15378"/>
        <dbReference type="ChEBI" id="CHEBI:57540"/>
        <dbReference type="ChEBI" id="CHEBI:138282"/>
        <dbReference type="ChEBI" id="CHEBI:144029"/>
    </reaction>
    <physiologicalReaction direction="left-to-right" evidence="5">
        <dbReference type="Rhea" id="RHEA:60881"/>
    </physiologicalReaction>
</comment>
<keyword evidence="6" id="KW-0539">Nucleus</keyword>
<evidence type="ECO:0000259" key="7">
    <source>
        <dbReference type="Pfam" id="PF08652"/>
    </source>
</evidence>
<dbReference type="Proteomes" id="UP001214628">
    <property type="component" value="Chromosome 1"/>
</dbReference>